<gene>
    <name evidence="1" type="ORF">SAMN04488075_2852</name>
</gene>
<dbReference type="OrthoDB" id="7779138at2"/>
<accession>A0A1H6NHD6</accession>
<dbReference type="EMBL" id="FNXG01000006">
    <property type="protein sequence ID" value="SEI09974.1"/>
    <property type="molecule type" value="Genomic_DNA"/>
</dbReference>
<dbReference type="RefSeq" id="WP_143042847.1">
    <property type="nucleotide sequence ID" value="NZ_FNXG01000006.1"/>
</dbReference>
<proteinExistence type="predicted"/>
<evidence type="ECO:0000313" key="1">
    <source>
        <dbReference type="EMBL" id="SEI09974.1"/>
    </source>
</evidence>
<organism evidence="1 2">
    <name type="scientific">Paracoccus alkenifer</name>
    <dbReference type="NCBI Taxonomy" id="65735"/>
    <lineage>
        <taxon>Bacteria</taxon>
        <taxon>Pseudomonadati</taxon>
        <taxon>Pseudomonadota</taxon>
        <taxon>Alphaproteobacteria</taxon>
        <taxon>Rhodobacterales</taxon>
        <taxon>Paracoccaceae</taxon>
        <taxon>Paracoccus</taxon>
    </lineage>
</organism>
<sequence>MATFRHPVTGVLLNEISVVRPRKLSEMEAETARLLRQQGLKLQDITAMLGTNQGRVADVLWPGRRGNGDQPVLI</sequence>
<dbReference type="AlphaFoldDB" id="A0A1H6NHD6"/>
<evidence type="ECO:0000313" key="2">
    <source>
        <dbReference type="Proteomes" id="UP000199125"/>
    </source>
</evidence>
<dbReference type="Proteomes" id="UP000199125">
    <property type="component" value="Unassembled WGS sequence"/>
</dbReference>
<keyword evidence="2" id="KW-1185">Reference proteome</keyword>
<reference evidence="2" key="1">
    <citation type="submission" date="2016-10" db="EMBL/GenBank/DDBJ databases">
        <authorList>
            <person name="Varghese N."/>
            <person name="Submissions S."/>
        </authorList>
    </citation>
    <scope>NUCLEOTIDE SEQUENCE [LARGE SCALE GENOMIC DNA]</scope>
    <source>
        <strain evidence="2">DSM 11593</strain>
    </source>
</reference>
<name>A0A1H6NHD6_9RHOB</name>
<protein>
    <submittedName>
        <fullName evidence="1">Uncharacterized protein</fullName>
    </submittedName>
</protein>